<dbReference type="InterPro" id="IPR054707">
    <property type="entry name" value="DhpH_subs-bd"/>
</dbReference>
<dbReference type="PRINTS" id="PR00420">
    <property type="entry name" value="RNGMNOXGNASE"/>
</dbReference>
<evidence type="ECO:0000256" key="3">
    <source>
        <dbReference type="ARBA" id="ARBA00023002"/>
    </source>
</evidence>
<dbReference type="AlphaFoldDB" id="A0A6A5YR78"/>
<dbReference type="PANTHER" id="PTHR47469">
    <property type="entry name" value="MONOOXYGENASE-LIKE"/>
    <property type="match status" value="1"/>
</dbReference>
<dbReference type="GO" id="GO:0016491">
    <property type="term" value="F:oxidoreductase activity"/>
    <property type="evidence" value="ECO:0007669"/>
    <property type="project" value="UniProtKB-KW"/>
</dbReference>
<organism evidence="6 7">
    <name type="scientific">Lophiotrema nucula</name>
    <dbReference type="NCBI Taxonomy" id="690887"/>
    <lineage>
        <taxon>Eukaryota</taxon>
        <taxon>Fungi</taxon>
        <taxon>Dikarya</taxon>
        <taxon>Ascomycota</taxon>
        <taxon>Pezizomycotina</taxon>
        <taxon>Dothideomycetes</taxon>
        <taxon>Pleosporomycetidae</taxon>
        <taxon>Pleosporales</taxon>
        <taxon>Lophiotremataceae</taxon>
        <taxon>Lophiotrema</taxon>
    </lineage>
</organism>
<dbReference type="OrthoDB" id="16820at2759"/>
<evidence type="ECO:0000313" key="7">
    <source>
        <dbReference type="Proteomes" id="UP000799770"/>
    </source>
</evidence>
<evidence type="ECO:0000313" key="6">
    <source>
        <dbReference type="EMBL" id="KAF2109602.1"/>
    </source>
</evidence>
<feature type="domain" description="FAD-binding" evidence="4">
    <location>
        <begin position="7"/>
        <end position="179"/>
    </location>
</feature>
<accession>A0A6A5YR78</accession>
<evidence type="ECO:0000256" key="2">
    <source>
        <dbReference type="ARBA" id="ARBA00022827"/>
    </source>
</evidence>
<dbReference type="InterPro" id="IPR002938">
    <property type="entry name" value="FAD-bd"/>
</dbReference>
<dbReference type="InterPro" id="IPR053212">
    <property type="entry name" value="DHP_3-monooxygenase"/>
</dbReference>
<dbReference type="Gene3D" id="3.50.50.60">
    <property type="entry name" value="FAD/NAD(P)-binding domain"/>
    <property type="match status" value="1"/>
</dbReference>
<dbReference type="Gene3D" id="3.30.9.60">
    <property type="match status" value="1"/>
</dbReference>
<evidence type="ECO:0000256" key="1">
    <source>
        <dbReference type="ARBA" id="ARBA00022630"/>
    </source>
</evidence>
<dbReference type="InterPro" id="IPR036188">
    <property type="entry name" value="FAD/NAD-bd_sf"/>
</dbReference>
<proteinExistence type="predicted"/>
<reference evidence="6" key="1">
    <citation type="journal article" date="2020" name="Stud. Mycol.">
        <title>101 Dothideomycetes genomes: a test case for predicting lifestyles and emergence of pathogens.</title>
        <authorList>
            <person name="Haridas S."/>
            <person name="Albert R."/>
            <person name="Binder M."/>
            <person name="Bloem J."/>
            <person name="Labutti K."/>
            <person name="Salamov A."/>
            <person name="Andreopoulos B."/>
            <person name="Baker S."/>
            <person name="Barry K."/>
            <person name="Bills G."/>
            <person name="Bluhm B."/>
            <person name="Cannon C."/>
            <person name="Castanera R."/>
            <person name="Culley D."/>
            <person name="Daum C."/>
            <person name="Ezra D."/>
            <person name="Gonzalez J."/>
            <person name="Henrissat B."/>
            <person name="Kuo A."/>
            <person name="Liang C."/>
            <person name="Lipzen A."/>
            <person name="Lutzoni F."/>
            <person name="Magnuson J."/>
            <person name="Mondo S."/>
            <person name="Nolan M."/>
            <person name="Ohm R."/>
            <person name="Pangilinan J."/>
            <person name="Park H.-J."/>
            <person name="Ramirez L."/>
            <person name="Alfaro M."/>
            <person name="Sun H."/>
            <person name="Tritt A."/>
            <person name="Yoshinaga Y."/>
            <person name="Zwiers L.-H."/>
            <person name="Turgeon B."/>
            <person name="Goodwin S."/>
            <person name="Spatafora J."/>
            <person name="Crous P."/>
            <person name="Grigoriev I."/>
        </authorList>
    </citation>
    <scope>NUCLEOTIDE SEQUENCE</scope>
    <source>
        <strain evidence="6">CBS 627.86</strain>
    </source>
</reference>
<gene>
    <name evidence="6" type="ORF">BDV96DRAFT_624340</name>
</gene>
<dbReference type="Proteomes" id="UP000799770">
    <property type="component" value="Unassembled WGS sequence"/>
</dbReference>
<evidence type="ECO:0000259" key="4">
    <source>
        <dbReference type="Pfam" id="PF01494"/>
    </source>
</evidence>
<keyword evidence="3" id="KW-0560">Oxidoreductase</keyword>
<feature type="domain" description="2,6-dihydroxypyridine 3-monooxygenase substrate binding" evidence="5">
    <location>
        <begin position="183"/>
        <end position="310"/>
    </location>
</feature>
<protein>
    <submittedName>
        <fullName evidence="6">Uncharacterized protein</fullName>
    </submittedName>
</protein>
<dbReference type="Pfam" id="PF01494">
    <property type="entry name" value="FAD_binding_3"/>
    <property type="match status" value="1"/>
</dbReference>
<dbReference type="Pfam" id="PF22607">
    <property type="entry name" value="FAD_binding-like"/>
    <property type="match status" value="1"/>
</dbReference>
<dbReference type="EMBL" id="ML977341">
    <property type="protein sequence ID" value="KAF2109602.1"/>
    <property type="molecule type" value="Genomic_DNA"/>
</dbReference>
<keyword evidence="7" id="KW-1185">Reference proteome</keyword>
<dbReference type="PANTHER" id="PTHR47469:SF2">
    <property type="entry name" value="OS06G0597600 PROTEIN"/>
    <property type="match status" value="1"/>
</dbReference>
<dbReference type="SUPFAM" id="SSF54373">
    <property type="entry name" value="FAD-linked reductases, C-terminal domain"/>
    <property type="match status" value="1"/>
</dbReference>
<dbReference type="SUPFAM" id="SSF51905">
    <property type="entry name" value="FAD/NAD(P)-binding domain"/>
    <property type="match status" value="1"/>
</dbReference>
<evidence type="ECO:0000259" key="5">
    <source>
        <dbReference type="Pfam" id="PF22607"/>
    </source>
</evidence>
<name>A0A6A5YR78_9PLEO</name>
<sequence length="410" mass="44431">MSTVTKRVVIVGGSIAGLMHGVVLKSLGYDVCIVEARHPDQLKAQAAGLSLGPSAKSLMETFLPELDTESYSMSTATAQFLATDGTIISENKTSIPVVCSTWGLVFEHLKNEFLKPVSGSGEVQYLTGKRATSVQDSDDVVTVNLSGFDEDLVKTFSAHLVIIADGAYSTIRNQLTPGVEPKYAGIIAWRGNVPESRVPPELKAVFDGKLLMFRAGGSYLIAYLTPGPNGNAMGDRLLDWVWYDKCDVDSQDFQETMTDKSGRKHRVTVPRGALSEAVWAKRVERARAVLSSPWSEMVTTSESPLVTAITGFESDKAAFFGGKLLLAGDAFIQFRPHLGSSCNLPALQALTLLKILNKELSLIDWEDQMLSHGKEFAMRSIAAGQFGMTGTYPEGYVPLYAMKKADQTSA</sequence>
<keyword evidence="2" id="KW-0274">FAD</keyword>
<keyword evidence="1" id="KW-0285">Flavoprotein</keyword>
<dbReference type="GO" id="GO:0071949">
    <property type="term" value="F:FAD binding"/>
    <property type="evidence" value="ECO:0007669"/>
    <property type="project" value="InterPro"/>
</dbReference>